<evidence type="ECO:0000313" key="2">
    <source>
        <dbReference type="Proteomes" id="UP000509303"/>
    </source>
</evidence>
<dbReference type="EMBL" id="CP054929">
    <property type="protein sequence ID" value="QKW53941.1"/>
    <property type="molecule type" value="Genomic_DNA"/>
</dbReference>
<gene>
    <name evidence="1" type="ORF">HUT08_35220</name>
</gene>
<dbReference type="AlphaFoldDB" id="A0A7H8NHG3"/>
<dbReference type="Gene3D" id="3.40.50.150">
    <property type="entry name" value="Vaccinia Virus protein VP39"/>
    <property type="match status" value="1"/>
</dbReference>
<dbReference type="InterPro" id="IPR050447">
    <property type="entry name" value="Erg6_SMT_methyltransf"/>
</dbReference>
<keyword evidence="2" id="KW-1185">Reference proteome</keyword>
<reference evidence="1 2" key="1">
    <citation type="submission" date="2020-06" db="EMBL/GenBank/DDBJ databases">
        <title>Genome mining for natural products.</title>
        <authorList>
            <person name="Zhang B."/>
            <person name="Shi J."/>
            <person name="Ge H."/>
        </authorList>
    </citation>
    <scope>NUCLEOTIDE SEQUENCE [LARGE SCALE GENOMIC DNA]</scope>
    <source>
        <strain evidence="1 2">NA00687</strain>
    </source>
</reference>
<dbReference type="Proteomes" id="UP000509303">
    <property type="component" value="Chromosome"/>
</dbReference>
<dbReference type="SUPFAM" id="SSF53335">
    <property type="entry name" value="S-adenosyl-L-methionine-dependent methyltransferases"/>
    <property type="match status" value="1"/>
</dbReference>
<dbReference type="PANTHER" id="PTHR44068">
    <property type="entry name" value="ZGC:194242"/>
    <property type="match status" value="1"/>
</dbReference>
<dbReference type="PANTHER" id="PTHR44068:SF11">
    <property type="entry name" value="GERANYL DIPHOSPHATE 2-C-METHYLTRANSFERASE"/>
    <property type="match status" value="1"/>
</dbReference>
<dbReference type="InterPro" id="IPR029063">
    <property type="entry name" value="SAM-dependent_MTases_sf"/>
</dbReference>
<dbReference type="GO" id="GO:0008168">
    <property type="term" value="F:methyltransferase activity"/>
    <property type="evidence" value="ECO:0007669"/>
    <property type="project" value="UniProtKB-KW"/>
</dbReference>
<proteinExistence type="predicted"/>
<sequence>MSQASVPPSGQVSDYYSSLGPLLQMAWDDNFHFGYWENAEDTATVEEATDRFTDLLIERLQVGPGDRVLDVGCGIGKPAMRVATSTGADVLGITISEQQVKQGLERAAAAGRSDQVRFQFADAMAMPFDAESFEAILAFESINHMERLTALREMTRVLVPGGRVVLTDVTPPEDGSYQEPTDPSVVSSLVRLEDWPELISAAGLVLDEVKDVTENTKDTANRMIDGILRCRKDFEATHGISVQEVFDAAKEALPTVPSAGCVIVVAHKP</sequence>
<name>A0A7H8NHG3_9ACTN</name>
<evidence type="ECO:0000313" key="1">
    <source>
        <dbReference type="EMBL" id="QKW53941.1"/>
    </source>
</evidence>
<dbReference type="CDD" id="cd02440">
    <property type="entry name" value="AdoMet_MTases"/>
    <property type="match status" value="1"/>
</dbReference>
<dbReference type="Pfam" id="PF02353">
    <property type="entry name" value="CMAS"/>
    <property type="match status" value="1"/>
</dbReference>
<keyword evidence="1" id="KW-0808">Transferase</keyword>
<accession>A0A7H8NHG3</accession>
<keyword evidence="1" id="KW-0489">Methyltransferase</keyword>
<dbReference type="GO" id="GO:0032259">
    <property type="term" value="P:methylation"/>
    <property type="evidence" value="ECO:0007669"/>
    <property type="project" value="UniProtKB-KW"/>
</dbReference>
<protein>
    <submittedName>
        <fullName evidence="1">Class I SAM-dependent methyltransferase</fullName>
    </submittedName>
</protein>
<dbReference type="RefSeq" id="WP_176165645.1">
    <property type="nucleotide sequence ID" value="NZ_CP054929.1"/>
</dbReference>
<organism evidence="1 2">
    <name type="scientific">Streptomyces buecherae</name>
    <dbReference type="NCBI Taxonomy" id="2763006"/>
    <lineage>
        <taxon>Bacteria</taxon>
        <taxon>Bacillati</taxon>
        <taxon>Actinomycetota</taxon>
        <taxon>Actinomycetes</taxon>
        <taxon>Kitasatosporales</taxon>
        <taxon>Streptomycetaceae</taxon>
        <taxon>Streptomyces</taxon>
    </lineage>
</organism>